<dbReference type="Gene3D" id="3.40.630.30">
    <property type="match status" value="1"/>
</dbReference>
<accession>A0A915YDA3</accession>
<dbReference type="SUPFAM" id="SSF55729">
    <property type="entry name" value="Acyl-CoA N-acyltransferases (Nat)"/>
    <property type="match status" value="1"/>
</dbReference>
<dbReference type="KEGG" id="aup:AsAng_0016890"/>
<protein>
    <recommendedName>
        <fullName evidence="1">N-acetyltransferase domain-containing protein</fullName>
    </recommendedName>
</protein>
<dbReference type="InterPro" id="IPR016181">
    <property type="entry name" value="Acyl_CoA_acyltransferase"/>
</dbReference>
<evidence type="ECO:0000259" key="1">
    <source>
        <dbReference type="Pfam" id="PF00583"/>
    </source>
</evidence>
<dbReference type="EMBL" id="AP026867">
    <property type="protein sequence ID" value="BDS10979.1"/>
    <property type="molecule type" value="Genomic_DNA"/>
</dbReference>
<keyword evidence="3" id="KW-1185">Reference proteome</keyword>
<name>A0A915YDA3_9BACT</name>
<sequence>MNILVKENKEKFNDFLYEKIDLRQFQYKYLRSYLQNKNNKLYDSSLININEDSWILILDGDYLLVYGENWSREQFLEIKELIDWKSSNNFQVAGNSELIFDLIDFWGISNYKIEKERIFYKSNNINKYSSKNIHKAKFAEQDELANMLKLYYHEEYKGKYDKPINECRKDIFKWIKDGKIYALKNSTGKILSFCTVLNPDIGILFTKQKYRNQGNGKILLSYCANILLRKNNEIYIMTDKNEKASNIVCEKIGFNPFYNYSQLGINYTE</sequence>
<evidence type="ECO:0000313" key="2">
    <source>
        <dbReference type="EMBL" id="BDS10979.1"/>
    </source>
</evidence>
<dbReference type="Proteomes" id="UP001060919">
    <property type="component" value="Chromosome"/>
</dbReference>
<proteinExistence type="predicted"/>
<organism evidence="2 3">
    <name type="scientific">Aureispira anguillae</name>
    <dbReference type="NCBI Taxonomy" id="2864201"/>
    <lineage>
        <taxon>Bacteria</taxon>
        <taxon>Pseudomonadati</taxon>
        <taxon>Bacteroidota</taxon>
        <taxon>Saprospiria</taxon>
        <taxon>Saprospirales</taxon>
        <taxon>Saprospiraceae</taxon>
        <taxon>Aureispira</taxon>
    </lineage>
</organism>
<dbReference type="RefSeq" id="WP_264792196.1">
    <property type="nucleotide sequence ID" value="NZ_AP026867.1"/>
</dbReference>
<dbReference type="AlphaFoldDB" id="A0A915YDA3"/>
<dbReference type="GO" id="GO:0016747">
    <property type="term" value="F:acyltransferase activity, transferring groups other than amino-acyl groups"/>
    <property type="evidence" value="ECO:0007669"/>
    <property type="project" value="InterPro"/>
</dbReference>
<dbReference type="InterPro" id="IPR000182">
    <property type="entry name" value="GNAT_dom"/>
</dbReference>
<reference evidence="2" key="1">
    <citation type="submission" date="2022-09" db="EMBL/GenBank/DDBJ databases">
        <title>Aureispira anguillicida sp. nov., isolated from Leptocephalus of Japanese eel Anguilla japonica.</title>
        <authorList>
            <person name="Yuasa K."/>
            <person name="Mekata T."/>
            <person name="Ikunari K."/>
        </authorList>
    </citation>
    <scope>NUCLEOTIDE SEQUENCE</scope>
    <source>
        <strain evidence="2">EL160426</strain>
    </source>
</reference>
<feature type="domain" description="N-acetyltransferase" evidence="1">
    <location>
        <begin position="153"/>
        <end position="254"/>
    </location>
</feature>
<gene>
    <name evidence="2" type="ORF">AsAng_0016890</name>
</gene>
<evidence type="ECO:0000313" key="3">
    <source>
        <dbReference type="Proteomes" id="UP001060919"/>
    </source>
</evidence>
<dbReference type="Pfam" id="PF00583">
    <property type="entry name" value="Acetyltransf_1"/>
    <property type="match status" value="1"/>
</dbReference>